<keyword evidence="3" id="KW-1185">Reference proteome</keyword>
<name>A0A642V3Y4_9ASCO</name>
<sequence>MAIKNKLVALKETFIEVRNQEEKSTGGNRIYDLDEGSFEQRKEAQCPAYAKFKQLYDSSNPEAPLGRPILDHSLSNSLLYQPGAGRITTASEFDTGRTRTKKRKRNQLDEFLTKHMEAVMESTTLKNDTIRRAIDKVHKVKLRQLENEIGYRTKELELRKMEAEVRKMEAEARKMEAEVRKTEAGVRKMEAEVRKMKAESRIKSLDMEAKMGEILTGKMCAAIDAGNLDDAERITNIYVKLMSIS</sequence>
<reference evidence="2" key="1">
    <citation type="journal article" date="2019" name="G3 (Bethesda)">
        <title>Genome Assemblies of Two Rare Opportunistic Yeast Pathogens: Diutina rugosa (syn. Candida rugosa) and Trichomonascus ciferrii (syn. Candida ciferrii).</title>
        <authorList>
            <person name="Mixao V."/>
            <person name="Saus E."/>
            <person name="Hansen A.P."/>
            <person name="Lass-Florl C."/>
            <person name="Gabaldon T."/>
        </authorList>
    </citation>
    <scope>NUCLEOTIDE SEQUENCE</scope>
    <source>
        <strain evidence="2">CBS 4856</strain>
    </source>
</reference>
<dbReference type="VEuPathDB" id="FungiDB:TRICI_003181"/>
<protein>
    <submittedName>
        <fullName evidence="2">Uncharacterized protein</fullName>
    </submittedName>
</protein>
<proteinExistence type="predicted"/>
<evidence type="ECO:0000313" key="3">
    <source>
        <dbReference type="Proteomes" id="UP000761534"/>
    </source>
</evidence>
<comment type="caution">
    <text evidence="2">The sequence shown here is derived from an EMBL/GenBank/DDBJ whole genome shotgun (WGS) entry which is preliminary data.</text>
</comment>
<accession>A0A642V3Y4</accession>
<feature type="coiled-coil region" evidence="1">
    <location>
        <begin position="151"/>
        <end position="208"/>
    </location>
</feature>
<evidence type="ECO:0000313" key="2">
    <source>
        <dbReference type="EMBL" id="KAA8913577.1"/>
    </source>
</evidence>
<keyword evidence="1" id="KW-0175">Coiled coil</keyword>
<gene>
    <name evidence="2" type="ORF">TRICI_003181</name>
</gene>
<dbReference type="AlphaFoldDB" id="A0A642V3Y4"/>
<evidence type="ECO:0000256" key="1">
    <source>
        <dbReference type="SAM" id="Coils"/>
    </source>
</evidence>
<dbReference type="EMBL" id="SWFS01000223">
    <property type="protein sequence ID" value="KAA8913577.1"/>
    <property type="molecule type" value="Genomic_DNA"/>
</dbReference>
<organism evidence="2 3">
    <name type="scientific">Trichomonascus ciferrii</name>
    <dbReference type="NCBI Taxonomy" id="44093"/>
    <lineage>
        <taxon>Eukaryota</taxon>
        <taxon>Fungi</taxon>
        <taxon>Dikarya</taxon>
        <taxon>Ascomycota</taxon>
        <taxon>Saccharomycotina</taxon>
        <taxon>Dipodascomycetes</taxon>
        <taxon>Dipodascales</taxon>
        <taxon>Trichomonascaceae</taxon>
        <taxon>Trichomonascus</taxon>
        <taxon>Trichomonascus ciferrii complex</taxon>
    </lineage>
</organism>
<dbReference type="Proteomes" id="UP000761534">
    <property type="component" value="Unassembled WGS sequence"/>
</dbReference>